<dbReference type="GO" id="GO:0016787">
    <property type="term" value="F:hydrolase activity"/>
    <property type="evidence" value="ECO:0007669"/>
    <property type="project" value="UniProtKB-KW"/>
</dbReference>
<keyword evidence="1" id="KW-0602">Photosynthesis</keyword>
<keyword evidence="5" id="KW-1185">Reference proteome</keyword>
<accession>A0ABX1NCG0</accession>
<gene>
    <name evidence="4" type="ORF">GPA27_06050</name>
</gene>
<evidence type="ECO:0000313" key="5">
    <source>
        <dbReference type="Proteomes" id="UP000634522"/>
    </source>
</evidence>
<dbReference type="SUPFAM" id="SSF110296">
    <property type="entry name" value="Oligoxyloglucan reducing end-specific cellobiohydrolase"/>
    <property type="match status" value="1"/>
</dbReference>
<sequence>MDRNNELLRLAQPPAQRGPGLAGRALKVTSSVVPWLIIGGLLWAGLFVKPAAVGNTVQPPVLEARDHLYGVAAPGGGWVWLAGSGGKIVAVAPDGRLSLQASGTGRTLQDIAAWDAQHGVAVGNDGVIVTTDDGGRIWTPASDVPRSEVANKLTRVRVAEGGRAVVVGEMGAILASDDYGASWRRLRAEEDVAWNDVALLGAGELRVVGEFGRMLVSHDGGASWREAAAPVETSLMAIAFRDARHGVAVGLDGVVLASEDGGESWRRAETGIHDHLLDVAWDEAGGRWVGAGVLGRWVSAPADAKTWSAGRVDERDLSWHTRVLPAGGELWFAGAGVGRWDGARWQPLVR</sequence>
<dbReference type="InterPro" id="IPR015943">
    <property type="entry name" value="WD40/YVTN_repeat-like_dom_sf"/>
</dbReference>
<protein>
    <submittedName>
        <fullName evidence="4">Glycosyl hydrolase</fullName>
    </submittedName>
</protein>
<evidence type="ECO:0000259" key="3">
    <source>
        <dbReference type="Pfam" id="PF14870"/>
    </source>
</evidence>
<dbReference type="PANTHER" id="PTHR47199">
    <property type="entry name" value="PHOTOSYSTEM II STABILITY/ASSEMBLY FACTOR HCF136, CHLOROPLASTIC"/>
    <property type="match status" value="1"/>
</dbReference>
<dbReference type="RefSeq" id="WP_169138576.1">
    <property type="nucleotide sequence ID" value="NZ_WTVS01000009.1"/>
</dbReference>
<dbReference type="EMBL" id="WTVS01000009">
    <property type="protein sequence ID" value="NMF96947.1"/>
    <property type="molecule type" value="Genomic_DNA"/>
</dbReference>
<evidence type="ECO:0000256" key="1">
    <source>
        <dbReference type="ARBA" id="ARBA00022531"/>
    </source>
</evidence>
<dbReference type="InterPro" id="IPR028203">
    <property type="entry name" value="PSII_CF48-like_dom"/>
</dbReference>
<proteinExistence type="predicted"/>
<organism evidence="4 5">
    <name type="scientific">Aromatoleum toluolicum</name>
    <dbReference type="NCBI Taxonomy" id="90060"/>
    <lineage>
        <taxon>Bacteria</taxon>
        <taxon>Pseudomonadati</taxon>
        <taxon>Pseudomonadota</taxon>
        <taxon>Betaproteobacteria</taxon>
        <taxon>Rhodocyclales</taxon>
        <taxon>Rhodocyclaceae</taxon>
        <taxon>Aromatoleum</taxon>
    </lineage>
</organism>
<keyword evidence="2" id="KW-0604">Photosystem II</keyword>
<dbReference type="Proteomes" id="UP000634522">
    <property type="component" value="Unassembled WGS sequence"/>
</dbReference>
<keyword evidence="4" id="KW-0378">Hydrolase</keyword>
<evidence type="ECO:0000313" key="4">
    <source>
        <dbReference type="EMBL" id="NMF96947.1"/>
    </source>
</evidence>
<dbReference type="Gene3D" id="2.130.10.10">
    <property type="entry name" value="YVTN repeat-like/Quinoprotein amine dehydrogenase"/>
    <property type="match status" value="1"/>
</dbReference>
<reference evidence="4 5" key="1">
    <citation type="submission" date="2019-12" db="EMBL/GenBank/DDBJ databases">
        <title>Comparative genomics gives insights into the taxonomy of the Azoarcus-Aromatoleum group and reveals separate origins of nif in the plant-associated Azoarcus and non-plant-associated Aromatoleum sub-groups.</title>
        <authorList>
            <person name="Lafos M."/>
            <person name="Maluk M."/>
            <person name="Batista M."/>
            <person name="Junghare M."/>
            <person name="Carmona M."/>
            <person name="Faoro H."/>
            <person name="Cruz L.M."/>
            <person name="Battistoni F."/>
            <person name="De Souza E."/>
            <person name="Pedrosa F."/>
            <person name="Chen W.-M."/>
            <person name="Poole P.S."/>
            <person name="Dixon R.A."/>
            <person name="James E.K."/>
        </authorList>
    </citation>
    <scope>NUCLEOTIDE SEQUENCE [LARGE SCALE GENOMIC DNA]</scope>
    <source>
        <strain evidence="4 5">T</strain>
    </source>
</reference>
<evidence type="ECO:0000256" key="2">
    <source>
        <dbReference type="ARBA" id="ARBA00023276"/>
    </source>
</evidence>
<name>A0ABX1NCG0_9RHOO</name>
<feature type="domain" description="Photosynthesis system II assembly factor Ycf48/Hcf136-like" evidence="3">
    <location>
        <begin position="104"/>
        <end position="225"/>
    </location>
</feature>
<comment type="caution">
    <text evidence="4">The sequence shown here is derived from an EMBL/GenBank/DDBJ whole genome shotgun (WGS) entry which is preliminary data.</text>
</comment>
<dbReference type="Pfam" id="PF14870">
    <property type="entry name" value="PSII_BNR"/>
    <property type="match status" value="1"/>
</dbReference>
<dbReference type="PANTHER" id="PTHR47199:SF2">
    <property type="entry name" value="PHOTOSYSTEM II STABILITY_ASSEMBLY FACTOR HCF136, CHLOROPLASTIC"/>
    <property type="match status" value="1"/>
</dbReference>